<feature type="compositionally biased region" description="Low complexity" evidence="1">
    <location>
        <begin position="206"/>
        <end position="217"/>
    </location>
</feature>
<evidence type="ECO:0000313" key="3">
    <source>
        <dbReference type="EMBL" id="GHD94665.1"/>
    </source>
</evidence>
<feature type="region of interest" description="Disordered" evidence="1">
    <location>
        <begin position="152"/>
        <end position="235"/>
    </location>
</feature>
<reference evidence="3" key="1">
    <citation type="journal article" date="2014" name="Int. J. Syst. Evol. Microbiol.">
        <title>Complete genome sequence of Corynebacterium casei LMG S-19264T (=DSM 44701T), isolated from a smear-ripened cheese.</title>
        <authorList>
            <consortium name="US DOE Joint Genome Institute (JGI-PGF)"/>
            <person name="Walter F."/>
            <person name="Albersmeier A."/>
            <person name="Kalinowski J."/>
            <person name="Ruckert C."/>
        </authorList>
    </citation>
    <scope>NUCLEOTIDE SEQUENCE</scope>
    <source>
        <strain evidence="3">JCM 4654</strain>
    </source>
</reference>
<evidence type="ECO:0000256" key="1">
    <source>
        <dbReference type="SAM" id="MobiDB-lite"/>
    </source>
</evidence>
<organism evidence="3 4">
    <name type="scientific">Streptomyces naganishii JCM 4654</name>
    <dbReference type="NCBI Taxonomy" id="1306179"/>
    <lineage>
        <taxon>Bacteria</taxon>
        <taxon>Bacillati</taxon>
        <taxon>Actinomycetota</taxon>
        <taxon>Actinomycetes</taxon>
        <taxon>Kitasatosporales</taxon>
        <taxon>Streptomycetaceae</taxon>
        <taxon>Streptomyces</taxon>
    </lineage>
</organism>
<reference evidence="3" key="2">
    <citation type="submission" date="2020-09" db="EMBL/GenBank/DDBJ databases">
        <authorList>
            <person name="Sun Q."/>
            <person name="Ohkuma M."/>
        </authorList>
    </citation>
    <scope>NUCLEOTIDE SEQUENCE</scope>
    <source>
        <strain evidence="3">JCM 4654</strain>
    </source>
</reference>
<accession>A0A919CZK7</accession>
<evidence type="ECO:0000313" key="4">
    <source>
        <dbReference type="Proteomes" id="UP000608955"/>
    </source>
</evidence>
<gene>
    <name evidence="3" type="ORF">GCM10010508_56400</name>
</gene>
<feature type="transmembrane region" description="Helical" evidence="2">
    <location>
        <begin position="125"/>
        <end position="145"/>
    </location>
</feature>
<feature type="compositionally biased region" description="Basic and acidic residues" evidence="1">
    <location>
        <begin position="284"/>
        <end position="295"/>
    </location>
</feature>
<proteinExistence type="predicted"/>
<keyword evidence="2" id="KW-0472">Membrane</keyword>
<feature type="compositionally biased region" description="Gly residues" evidence="1">
    <location>
        <begin position="196"/>
        <end position="205"/>
    </location>
</feature>
<sequence length="373" mass="36366">MADEQYRWLDPEAAERLLRGEPLENLDATAREQAERLLRALGALSAGPSAATPATSAATADAELPGEAAALAAFRKARAEQADARAALDRPERAVTRTDADAEGLVRIGARAAARPPRARWGRPLRLALAGALAVGAVGGVAAAATTGVLPTPFGGDEPGPAASVSAPATSERPLVSPSPDGTPGGGAGTATPGGATAGSPGGTAGASPGDGATTSGQDDSGAGTGHPQEGDAGRWARVASACRDLRDGKDLGSGRKQALNSAAGGPARVWTYCKLVLKTVDGRGQDGGDTDGNKGGDQGGQHGNENGNGNGNGGGNGNGNGNGGGHGDDEGGHISGGLPGNGSATHPPFGPSLPDRAATHSVPAPAPTYSAL</sequence>
<protein>
    <recommendedName>
        <fullName evidence="5">Extensin</fullName>
    </recommendedName>
</protein>
<dbReference type="RefSeq" id="WP_190180676.1">
    <property type="nucleotide sequence ID" value="NZ_BMVF01000018.1"/>
</dbReference>
<keyword evidence="4" id="KW-1185">Reference proteome</keyword>
<keyword evidence="2" id="KW-0812">Transmembrane</keyword>
<dbReference type="EMBL" id="BMVF01000018">
    <property type="protein sequence ID" value="GHD94665.1"/>
    <property type="molecule type" value="Genomic_DNA"/>
</dbReference>
<dbReference type="Proteomes" id="UP000608955">
    <property type="component" value="Unassembled WGS sequence"/>
</dbReference>
<evidence type="ECO:0000256" key="2">
    <source>
        <dbReference type="SAM" id="Phobius"/>
    </source>
</evidence>
<evidence type="ECO:0008006" key="5">
    <source>
        <dbReference type="Google" id="ProtNLM"/>
    </source>
</evidence>
<feature type="region of interest" description="Disordered" evidence="1">
    <location>
        <begin position="284"/>
        <end position="373"/>
    </location>
</feature>
<feature type="compositionally biased region" description="Gly residues" evidence="1">
    <location>
        <begin position="296"/>
        <end position="326"/>
    </location>
</feature>
<dbReference type="AlphaFoldDB" id="A0A919CZK7"/>
<comment type="caution">
    <text evidence="3">The sequence shown here is derived from an EMBL/GenBank/DDBJ whole genome shotgun (WGS) entry which is preliminary data.</text>
</comment>
<name>A0A919CZK7_9ACTN</name>
<keyword evidence="2" id="KW-1133">Transmembrane helix</keyword>